<feature type="DNA-binding region" description="DM" evidence="6">
    <location>
        <begin position="25"/>
        <end position="72"/>
    </location>
</feature>
<dbReference type="PANTHER" id="PTHR12322">
    <property type="entry name" value="DOUBLESEX AND MAB-3 RELATED TRANSCRIPTION FACTOR DMRT"/>
    <property type="match status" value="1"/>
</dbReference>
<feature type="compositionally biased region" description="Low complexity" evidence="7">
    <location>
        <begin position="306"/>
        <end position="317"/>
    </location>
</feature>
<evidence type="ECO:0000256" key="7">
    <source>
        <dbReference type="SAM" id="MobiDB-lite"/>
    </source>
</evidence>
<dbReference type="InterPro" id="IPR026607">
    <property type="entry name" value="DMRT"/>
</dbReference>
<dbReference type="GO" id="GO:0005634">
    <property type="term" value="C:nucleus"/>
    <property type="evidence" value="ECO:0000318"/>
    <property type="project" value="GO_Central"/>
</dbReference>
<dbReference type="EMBL" id="AHAT01015956">
    <property type="status" value="NOT_ANNOTATED_CDS"/>
    <property type="molecule type" value="Genomic_DNA"/>
</dbReference>
<dbReference type="HOGENOM" id="CLU_831440_0_0_1"/>
<dbReference type="PANTHER" id="PTHR12322:SF76">
    <property type="entry name" value="DOUBLESEX- AND MAB-3-RELATED TRANSCRIPTION FACTOR A2"/>
    <property type="match status" value="1"/>
</dbReference>
<evidence type="ECO:0000256" key="5">
    <source>
        <dbReference type="ARBA" id="ARBA00023242"/>
    </source>
</evidence>
<evidence type="ECO:0000256" key="2">
    <source>
        <dbReference type="ARBA" id="ARBA00022723"/>
    </source>
</evidence>
<feature type="region of interest" description="Disordered" evidence="7">
    <location>
        <begin position="111"/>
        <end position="132"/>
    </location>
</feature>
<evidence type="ECO:0000259" key="8">
    <source>
        <dbReference type="PROSITE" id="PS50809"/>
    </source>
</evidence>
<dbReference type="GO" id="GO:0046872">
    <property type="term" value="F:metal ion binding"/>
    <property type="evidence" value="ECO:0007669"/>
    <property type="project" value="UniProtKB-KW"/>
</dbReference>
<dbReference type="Bgee" id="ENSLOCG00000006493">
    <property type="expression patterns" value="Expressed in testis"/>
</dbReference>
<keyword evidence="10" id="KW-1185">Reference proteome</keyword>
<evidence type="ECO:0000256" key="4">
    <source>
        <dbReference type="ARBA" id="ARBA00023125"/>
    </source>
</evidence>
<dbReference type="GO" id="GO:0007548">
    <property type="term" value="P:sex differentiation"/>
    <property type="evidence" value="ECO:0000318"/>
    <property type="project" value="GO_Central"/>
</dbReference>
<dbReference type="InterPro" id="IPR036407">
    <property type="entry name" value="DM_DNA-bd_sf"/>
</dbReference>
<evidence type="ECO:0000313" key="9">
    <source>
        <dbReference type="Ensembl" id="ENSLOCP00000007844.1"/>
    </source>
</evidence>
<evidence type="ECO:0000256" key="6">
    <source>
        <dbReference type="PROSITE-ProRule" id="PRU00070"/>
    </source>
</evidence>
<comment type="subcellular location">
    <subcellularLocation>
        <location evidence="6">Nucleus</location>
    </subcellularLocation>
</comment>
<feature type="region of interest" description="Disordered" evidence="7">
    <location>
        <begin position="171"/>
        <end position="193"/>
    </location>
</feature>
<keyword evidence="3 6" id="KW-0862">Zinc</keyword>
<dbReference type="KEGG" id="loc:107078395"/>
<dbReference type="GO" id="GO:0006357">
    <property type="term" value="P:regulation of transcription by RNA polymerase II"/>
    <property type="evidence" value="ECO:0000318"/>
    <property type="project" value="GO_Central"/>
</dbReference>
<dbReference type="Pfam" id="PF00751">
    <property type="entry name" value="DM"/>
    <property type="match status" value="1"/>
</dbReference>
<keyword evidence="4 6" id="KW-0238">DNA-binding</keyword>
<dbReference type="OMA" id="CESYCTE"/>
<dbReference type="GO" id="GO:0000981">
    <property type="term" value="F:DNA-binding transcription factor activity, RNA polymerase II-specific"/>
    <property type="evidence" value="ECO:0000318"/>
    <property type="project" value="GO_Central"/>
</dbReference>
<dbReference type="eggNOG" id="KOG3815">
    <property type="taxonomic scope" value="Eukaryota"/>
</dbReference>
<proteinExistence type="inferred from homology"/>
<dbReference type="Gene3D" id="4.10.1040.10">
    <property type="entry name" value="DM DNA-binding domain"/>
    <property type="match status" value="1"/>
</dbReference>
<reference evidence="9" key="3">
    <citation type="submission" date="2025-09" db="UniProtKB">
        <authorList>
            <consortium name="Ensembl"/>
        </authorList>
    </citation>
    <scope>IDENTIFICATION</scope>
</reference>
<dbReference type="STRING" id="7918.ENSLOCP00000007844"/>
<keyword evidence="5 6" id="KW-0539">Nucleus</keyword>
<dbReference type="GeneTree" id="ENSGT00940000161912"/>
<reference evidence="9" key="2">
    <citation type="submission" date="2025-08" db="UniProtKB">
        <authorList>
            <consortium name="Ensembl"/>
        </authorList>
    </citation>
    <scope>IDENTIFICATION</scope>
</reference>
<protein>
    <submittedName>
        <fullName evidence="9">Doublesex- and mab-3-related transcription factor 3a-like</fullName>
    </submittedName>
</protein>
<dbReference type="SUPFAM" id="SSF82927">
    <property type="entry name" value="Cysteine-rich DNA binding domain, (DM domain)"/>
    <property type="match status" value="1"/>
</dbReference>
<evidence type="ECO:0000313" key="10">
    <source>
        <dbReference type="Proteomes" id="UP000018468"/>
    </source>
</evidence>
<feature type="compositionally biased region" description="Polar residues" evidence="7">
    <location>
        <begin position="173"/>
        <end position="185"/>
    </location>
</feature>
<evidence type="ECO:0000256" key="1">
    <source>
        <dbReference type="ARBA" id="ARBA00006834"/>
    </source>
</evidence>
<evidence type="ECO:0000256" key="3">
    <source>
        <dbReference type="ARBA" id="ARBA00022833"/>
    </source>
</evidence>
<dbReference type="Proteomes" id="UP000018468">
    <property type="component" value="Linkage group LG10"/>
</dbReference>
<reference evidence="10" key="1">
    <citation type="submission" date="2011-12" db="EMBL/GenBank/DDBJ databases">
        <title>The Draft Genome of Lepisosteus oculatus.</title>
        <authorList>
            <consortium name="The Broad Institute Genome Assembly &amp; Analysis Group"/>
            <consortium name="Computational R&amp;D Group"/>
            <consortium name="and Sequencing Platform"/>
            <person name="Di Palma F."/>
            <person name="Alfoldi J."/>
            <person name="Johnson J."/>
            <person name="Berlin A."/>
            <person name="Gnerre S."/>
            <person name="Jaffe D."/>
            <person name="MacCallum I."/>
            <person name="Young S."/>
            <person name="Walker B.J."/>
            <person name="Lander E.S."/>
            <person name="Lindblad-Toh K."/>
        </authorList>
    </citation>
    <scope>NUCLEOTIDE SEQUENCE [LARGE SCALE GENOMIC DNA]</scope>
</reference>
<feature type="region of interest" description="Disordered" evidence="7">
    <location>
        <begin position="306"/>
        <end position="334"/>
    </location>
</feature>
<dbReference type="InterPro" id="IPR001275">
    <property type="entry name" value="DM_DNA-bd"/>
</dbReference>
<accession>W5MHI5</accession>
<dbReference type="FunFam" id="4.10.1040.10:FF:000001">
    <property type="entry name" value="doublesex- and mab-3-related transcription factor 1"/>
    <property type="match status" value="1"/>
</dbReference>
<name>W5MHI5_LEPOC</name>
<dbReference type="PROSITE" id="PS50809">
    <property type="entry name" value="DM_2"/>
    <property type="match status" value="1"/>
</dbReference>
<dbReference type="SMART" id="SM00301">
    <property type="entry name" value="DM"/>
    <property type="match status" value="1"/>
</dbReference>
<dbReference type="GO" id="GO:0000978">
    <property type="term" value="F:RNA polymerase II cis-regulatory region sequence-specific DNA binding"/>
    <property type="evidence" value="ECO:0000318"/>
    <property type="project" value="GO_Central"/>
</dbReference>
<dbReference type="AlphaFoldDB" id="W5MHI5"/>
<sequence length="334" mass="37177">MSTISKPDNQEDRSAECKAMRTPKCARCRNHGFIVQLKGHTGKCPFYHCSCWKCSLITERTKIMASQRRLKKLQNEEALGNANLTSEKEPLTTTKFSDCWTGVFKSGREGAGSRPESYLQGEPPVPKVQQLSARTESVIKKSARRQGCESYCTELAVPFETKSDHLNVPRMAASSSLGGPSQNSDLEAAGDRPPLAQWGAVGRDVKDNAFVIGRNPSHVPKDFALAEVTQGEMGTGQFMNVPIPVKLYTQYPNGYSCQAFLLSMPPAPGPMESHSLHSVQLGFSHFQPNSSVHLPESPQVRRLRFSEQNSEQNSFSEQNRHEKTTYHFLQFQNP</sequence>
<comment type="similarity">
    <text evidence="1">Belongs to the DMRT family.</text>
</comment>
<organism evidence="9 10">
    <name type="scientific">Lepisosteus oculatus</name>
    <name type="common">Spotted gar</name>
    <dbReference type="NCBI Taxonomy" id="7918"/>
    <lineage>
        <taxon>Eukaryota</taxon>
        <taxon>Metazoa</taxon>
        <taxon>Chordata</taxon>
        <taxon>Craniata</taxon>
        <taxon>Vertebrata</taxon>
        <taxon>Euteleostomi</taxon>
        <taxon>Actinopterygii</taxon>
        <taxon>Neopterygii</taxon>
        <taxon>Holostei</taxon>
        <taxon>Semionotiformes</taxon>
        <taxon>Lepisosteidae</taxon>
        <taxon>Lepisosteus</taxon>
    </lineage>
</organism>
<keyword evidence="2 6" id="KW-0479">Metal-binding</keyword>
<dbReference type="InParanoid" id="W5MHI5"/>
<dbReference type="Ensembl" id="ENSLOCT00000007854.1">
    <property type="protein sequence ID" value="ENSLOCP00000007844.1"/>
    <property type="gene ID" value="ENSLOCG00000006493.1"/>
</dbReference>
<feature type="domain" description="DM" evidence="8">
    <location>
        <begin position="25"/>
        <end position="72"/>
    </location>
</feature>
<dbReference type="PROSITE" id="PS40000">
    <property type="entry name" value="DM_1"/>
    <property type="match status" value="1"/>
</dbReference>
<dbReference type="OrthoDB" id="6162476at2759"/>